<keyword evidence="3" id="KW-0326">Glycosidase</keyword>
<keyword evidence="1 3" id="KW-0929">Antimicrobial</keyword>
<dbReference type="Gene3D" id="1.10.530.40">
    <property type="match status" value="1"/>
</dbReference>
<feature type="region of interest" description="Disordered" evidence="4">
    <location>
        <begin position="360"/>
        <end position="381"/>
    </location>
</feature>
<dbReference type="InterPro" id="IPR023346">
    <property type="entry name" value="Lysozyme-like_dom_sf"/>
</dbReference>
<reference evidence="5 6" key="1">
    <citation type="submission" date="2022-02" db="EMBL/GenBank/DDBJ databases">
        <title>Draft genome sequence of Mezorhizobium retamae strain IRAMC:0171 isolated from Retama raetam nodules.</title>
        <authorList>
            <person name="Bengaied R."/>
            <person name="Sbissi I."/>
            <person name="Huber K."/>
            <person name="Ghodbane F."/>
            <person name="Nouioui I."/>
            <person name="Tarhouni M."/>
            <person name="Gtari M."/>
        </authorList>
    </citation>
    <scope>NUCLEOTIDE SEQUENCE [LARGE SCALE GENOMIC DNA]</scope>
    <source>
        <strain evidence="5 6">IRAMC:0171</strain>
    </source>
</reference>
<dbReference type="EMBL" id="JAKREW010000054">
    <property type="protein sequence ID" value="MCG7508811.1"/>
    <property type="molecule type" value="Genomic_DNA"/>
</dbReference>
<evidence type="ECO:0000313" key="6">
    <source>
        <dbReference type="Proteomes" id="UP001201701"/>
    </source>
</evidence>
<keyword evidence="6" id="KW-1185">Reference proteome</keyword>
<feature type="region of interest" description="Disordered" evidence="4">
    <location>
        <begin position="144"/>
        <end position="164"/>
    </location>
</feature>
<feature type="compositionally biased region" description="Polar residues" evidence="4">
    <location>
        <begin position="1"/>
        <end position="14"/>
    </location>
</feature>
<sequence>MTETTTQGGMQSVISPELPSTLGGNASQPDAATLFGNSVAQAGQFTPGGVQTAVATGQQRLTSNPDGKPCATCDQSLAYSLAFDVKDANGKMCGAGMYYTVKYEKSGEVYQGQTDENGLTERYFAADASEKIYLYLGHRTTADAYPADRSQPDDATDEAPLASDTVAPTTEKKIHNATTTRLWKPWGASQTYKNLIENAEGREPRQYKSVEGGNDTIGIGHKITDAEIANNRFTQGYWAQPLDDAKMNELLEEDIHKNGGKDIDDSVFVPLHPYEVDAILDLGFNGGPGALAANAASLFTHNGAANPRGTNRQRLSDLLNRGRYSLVPEYFRTHYNTANRQWVAGVQNRRDMDARMFSGDTTNGYTLLQNHTSRNPSHTDP</sequence>
<dbReference type="SUPFAM" id="SSF53955">
    <property type="entry name" value="Lysozyme-like"/>
    <property type="match status" value="1"/>
</dbReference>
<dbReference type="RefSeq" id="WP_239370314.1">
    <property type="nucleotide sequence ID" value="NZ_JAKREW010000054.1"/>
</dbReference>
<keyword evidence="3" id="KW-0378">Hydrolase</keyword>
<organism evidence="5 6">
    <name type="scientific">Mesorhizobium retamae</name>
    <dbReference type="NCBI Taxonomy" id="2912854"/>
    <lineage>
        <taxon>Bacteria</taxon>
        <taxon>Pseudomonadati</taxon>
        <taxon>Pseudomonadota</taxon>
        <taxon>Alphaproteobacteria</taxon>
        <taxon>Hyphomicrobiales</taxon>
        <taxon>Phyllobacteriaceae</taxon>
        <taxon>Mesorhizobium</taxon>
    </lineage>
</organism>
<proteinExistence type="inferred from homology"/>
<accession>A0ABS9QMZ4</accession>
<name>A0ABS9QMZ4_9HYPH</name>
<evidence type="ECO:0000256" key="3">
    <source>
        <dbReference type="RuleBase" id="RU003788"/>
    </source>
</evidence>
<feature type="region of interest" description="Disordered" evidence="4">
    <location>
        <begin position="1"/>
        <end position="29"/>
    </location>
</feature>
<dbReference type="InterPro" id="IPR023347">
    <property type="entry name" value="Lysozyme_dom_sf"/>
</dbReference>
<dbReference type="Pfam" id="PF00959">
    <property type="entry name" value="Phage_lysozyme"/>
    <property type="match status" value="1"/>
</dbReference>
<dbReference type="EC" id="3.2.1.17" evidence="3"/>
<comment type="catalytic activity">
    <reaction evidence="3">
        <text>Hydrolysis of (1-&gt;4)-beta-linkages between N-acetylmuramic acid and N-acetyl-D-glucosamine residues in a peptidoglycan and between N-acetyl-D-glucosamine residues in chitodextrins.</text>
        <dbReference type="EC" id="3.2.1.17"/>
    </reaction>
</comment>
<protein>
    <recommendedName>
        <fullName evidence="3">Lysozyme</fullName>
        <ecNumber evidence="3">3.2.1.17</ecNumber>
    </recommendedName>
</protein>
<evidence type="ECO:0000313" key="5">
    <source>
        <dbReference type="EMBL" id="MCG7508811.1"/>
    </source>
</evidence>
<dbReference type="Proteomes" id="UP001201701">
    <property type="component" value="Unassembled WGS sequence"/>
</dbReference>
<evidence type="ECO:0000256" key="2">
    <source>
        <dbReference type="ARBA" id="ARBA00022638"/>
    </source>
</evidence>
<gene>
    <name evidence="5" type="ORF">L4923_27615</name>
</gene>
<dbReference type="InterPro" id="IPR002196">
    <property type="entry name" value="Glyco_hydro_24"/>
</dbReference>
<comment type="caution">
    <text evidence="5">The sequence shown here is derived from an EMBL/GenBank/DDBJ whole genome shotgun (WGS) entry which is preliminary data.</text>
</comment>
<evidence type="ECO:0000256" key="1">
    <source>
        <dbReference type="ARBA" id="ARBA00022529"/>
    </source>
</evidence>
<comment type="similarity">
    <text evidence="3">Belongs to the glycosyl hydrolase 24 family.</text>
</comment>
<evidence type="ECO:0000256" key="4">
    <source>
        <dbReference type="SAM" id="MobiDB-lite"/>
    </source>
</evidence>
<keyword evidence="2 3" id="KW-0081">Bacteriolytic enzyme</keyword>